<name>A0A9N8YTC8_9GLOM</name>
<dbReference type="EMBL" id="CAJVPS010000048">
    <property type="protein sequence ID" value="CAG8445304.1"/>
    <property type="molecule type" value="Genomic_DNA"/>
</dbReference>
<dbReference type="AlphaFoldDB" id="A0A9N8YTC8"/>
<proteinExistence type="predicted"/>
<accession>A0A9N8YTC8</accession>
<dbReference type="Proteomes" id="UP000789508">
    <property type="component" value="Unassembled WGS sequence"/>
</dbReference>
<organism evidence="1 2">
    <name type="scientific">Ambispora leptoticha</name>
    <dbReference type="NCBI Taxonomy" id="144679"/>
    <lineage>
        <taxon>Eukaryota</taxon>
        <taxon>Fungi</taxon>
        <taxon>Fungi incertae sedis</taxon>
        <taxon>Mucoromycota</taxon>
        <taxon>Glomeromycotina</taxon>
        <taxon>Glomeromycetes</taxon>
        <taxon>Archaeosporales</taxon>
        <taxon>Ambisporaceae</taxon>
        <taxon>Ambispora</taxon>
    </lineage>
</organism>
<evidence type="ECO:0000313" key="1">
    <source>
        <dbReference type="EMBL" id="CAG8445304.1"/>
    </source>
</evidence>
<evidence type="ECO:0000313" key="2">
    <source>
        <dbReference type="Proteomes" id="UP000789508"/>
    </source>
</evidence>
<sequence>MCSHFPRIIIAKSNFEQFEETAYANPRYFRMNFINGQIEIMPVHNEIGLDQIEARIIVRAGGWCDANPNVIRHYGSQAHYASEMLTFFHVANITSFVYYMLCATL</sequence>
<keyword evidence="2" id="KW-1185">Reference proteome</keyword>
<comment type="caution">
    <text evidence="1">The sequence shown here is derived from an EMBL/GenBank/DDBJ whole genome shotgun (WGS) entry which is preliminary data.</text>
</comment>
<protein>
    <submittedName>
        <fullName evidence="1">7873_t:CDS:1</fullName>
    </submittedName>
</protein>
<reference evidence="1" key="1">
    <citation type="submission" date="2021-06" db="EMBL/GenBank/DDBJ databases">
        <authorList>
            <person name="Kallberg Y."/>
            <person name="Tangrot J."/>
            <person name="Rosling A."/>
        </authorList>
    </citation>
    <scope>NUCLEOTIDE SEQUENCE</scope>
    <source>
        <strain evidence="1">FL130A</strain>
    </source>
</reference>
<gene>
    <name evidence="1" type="ORF">ALEPTO_LOCUS631</name>
</gene>